<dbReference type="InterPro" id="IPR056423">
    <property type="entry name" value="BACK_BPM_SPOP"/>
</dbReference>
<dbReference type="EMBL" id="BQKI01000010">
    <property type="protein sequence ID" value="GJN04046.1"/>
    <property type="molecule type" value="Genomic_DNA"/>
</dbReference>
<comment type="pathway">
    <text evidence="1">Protein modification; protein ubiquitination.</text>
</comment>
<dbReference type="Proteomes" id="UP001054889">
    <property type="component" value="Unassembled WGS sequence"/>
</dbReference>
<evidence type="ECO:0000256" key="2">
    <source>
        <dbReference type="ARBA" id="ARBA00010846"/>
    </source>
</evidence>
<evidence type="ECO:0000259" key="3">
    <source>
        <dbReference type="Pfam" id="PF24570"/>
    </source>
</evidence>
<name>A0AAV5D0V0_ELECO</name>
<dbReference type="AlphaFoldDB" id="A0AAV5D0V0"/>
<gene>
    <name evidence="4" type="primary">ga21556</name>
    <name evidence="4" type="ORF">PR202_ga21556</name>
</gene>
<accession>A0AAV5D0V0</accession>
<dbReference type="Gene3D" id="3.30.710.10">
    <property type="entry name" value="Potassium Channel Kv1.1, Chain A"/>
    <property type="match status" value="1"/>
</dbReference>
<evidence type="ECO:0000313" key="5">
    <source>
        <dbReference type="Proteomes" id="UP001054889"/>
    </source>
</evidence>
<protein>
    <recommendedName>
        <fullName evidence="3">BPM/SPOP BACK domain-containing protein</fullName>
    </recommendedName>
</protein>
<keyword evidence="5" id="KW-1185">Reference proteome</keyword>
<dbReference type="PANTHER" id="PTHR26379:SF469">
    <property type="entry name" value="MAB1"/>
    <property type="match status" value="1"/>
</dbReference>
<dbReference type="Pfam" id="PF24570">
    <property type="entry name" value="BACK_BPM_SPOP"/>
    <property type="match status" value="1"/>
</dbReference>
<comment type="caution">
    <text evidence="4">The sequence shown here is derived from an EMBL/GenBank/DDBJ whole genome shotgun (WGS) entry which is preliminary data.</text>
</comment>
<evidence type="ECO:0000313" key="4">
    <source>
        <dbReference type="EMBL" id="GJN04046.1"/>
    </source>
</evidence>
<organism evidence="4 5">
    <name type="scientific">Eleusine coracana subsp. coracana</name>
    <dbReference type="NCBI Taxonomy" id="191504"/>
    <lineage>
        <taxon>Eukaryota</taxon>
        <taxon>Viridiplantae</taxon>
        <taxon>Streptophyta</taxon>
        <taxon>Embryophyta</taxon>
        <taxon>Tracheophyta</taxon>
        <taxon>Spermatophyta</taxon>
        <taxon>Magnoliopsida</taxon>
        <taxon>Liliopsida</taxon>
        <taxon>Poales</taxon>
        <taxon>Poaceae</taxon>
        <taxon>PACMAD clade</taxon>
        <taxon>Chloridoideae</taxon>
        <taxon>Cynodonteae</taxon>
        <taxon>Eleusininae</taxon>
        <taxon>Eleusine</taxon>
    </lineage>
</organism>
<evidence type="ECO:0000256" key="1">
    <source>
        <dbReference type="ARBA" id="ARBA00004906"/>
    </source>
</evidence>
<reference evidence="4" key="1">
    <citation type="journal article" date="2018" name="DNA Res.">
        <title>Multiple hybrid de novo genome assembly of finger millet, an orphan allotetraploid crop.</title>
        <authorList>
            <person name="Hatakeyama M."/>
            <person name="Aluri S."/>
            <person name="Balachadran M.T."/>
            <person name="Sivarajan S.R."/>
            <person name="Patrignani A."/>
            <person name="Gruter S."/>
            <person name="Poveda L."/>
            <person name="Shimizu-Inatsugi R."/>
            <person name="Baeten J."/>
            <person name="Francoijs K.J."/>
            <person name="Nataraja K.N."/>
            <person name="Reddy Y.A.N."/>
            <person name="Phadnis S."/>
            <person name="Ravikumar R.L."/>
            <person name="Schlapbach R."/>
            <person name="Sreeman S.M."/>
            <person name="Shimizu K.K."/>
        </authorList>
    </citation>
    <scope>NUCLEOTIDE SEQUENCE</scope>
</reference>
<sequence length="110" mass="12238">MYTDALPEGDALGDSPTETFQDLLAVADRYALDRLKLICTSKLWGNMSVDTFASTLSCAETYNCPELKKKCVAFFAEEKNFKKIVLTGGYIQLMQKFPSILAELREKVGA</sequence>
<dbReference type="InterPro" id="IPR045005">
    <property type="entry name" value="BPM1-6"/>
</dbReference>
<feature type="domain" description="BPM/SPOP BACK" evidence="3">
    <location>
        <begin position="51"/>
        <end position="104"/>
    </location>
</feature>
<dbReference type="PANTHER" id="PTHR26379">
    <property type="entry name" value="BTB/POZ AND MATH DOMAIN-CONTAINING PROTEIN 1"/>
    <property type="match status" value="1"/>
</dbReference>
<reference evidence="4" key="2">
    <citation type="submission" date="2021-12" db="EMBL/GenBank/DDBJ databases">
        <title>Resequencing data analysis of finger millet.</title>
        <authorList>
            <person name="Hatakeyama M."/>
            <person name="Aluri S."/>
            <person name="Balachadran M.T."/>
            <person name="Sivarajan S.R."/>
            <person name="Poveda L."/>
            <person name="Shimizu-Inatsugi R."/>
            <person name="Schlapbach R."/>
            <person name="Sreeman S.M."/>
            <person name="Shimizu K.K."/>
        </authorList>
    </citation>
    <scope>NUCLEOTIDE SEQUENCE</scope>
</reference>
<comment type="similarity">
    <text evidence="2">Belongs to the Tdpoz family.</text>
</comment>
<dbReference type="GO" id="GO:0016567">
    <property type="term" value="P:protein ubiquitination"/>
    <property type="evidence" value="ECO:0007669"/>
    <property type="project" value="InterPro"/>
</dbReference>
<dbReference type="InterPro" id="IPR011333">
    <property type="entry name" value="SKP1/BTB/POZ_sf"/>
</dbReference>
<proteinExistence type="inferred from homology"/>